<dbReference type="InterPro" id="IPR011032">
    <property type="entry name" value="GroES-like_sf"/>
</dbReference>
<dbReference type="SUPFAM" id="SSF50129">
    <property type="entry name" value="GroES-like"/>
    <property type="match status" value="1"/>
</dbReference>
<feature type="domain" description="Enoyl reductase (ER)" evidence="2">
    <location>
        <begin position="10"/>
        <end position="302"/>
    </location>
</feature>
<dbReference type="EMBL" id="SRRT01000002">
    <property type="protein sequence ID" value="TGN79443.1"/>
    <property type="molecule type" value="Genomic_DNA"/>
</dbReference>
<gene>
    <name evidence="3" type="ORF">E5083_07370</name>
</gene>
<dbReference type="PANTHER" id="PTHR44013">
    <property type="entry name" value="ZINC-TYPE ALCOHOL DEHYDROGENASE-LIKE PROTEIN C16A3.02C"/>
    <property type="match status" value="1"/>
</dbReference>
<dbReference type="Gene3D" id="3.40.50.720">
    <property type="entry name" value="NAD(P)-binding Rossmann-like Domain"/>
    <property type="match status" value="1"/>
</dbReference>
<organism evidence="3 4">
    <name type="scientific">Streptomyces bauhiniae</name>
    <dbReference type="NCBI Taxonomy" id="2340725"/>
    <lineage>
        <taxon>Bacteria</taxon>
        <taxon>Bacillati</taxon>
        <taxon>Actinomycetota</taxon>
        <taxon>Actinomycetes</taxon>
        <taxon>Kitasatosporales</taxon>
        <taxon>Streptomycetaceae</taxon>
        <taxon>Streptomyces</taxon>
    </lineage>
</organism>
<feature type="region of interest" description="Disordered" evidence="1">
    <location>
        <begin position="1"/>
        <end position="23"/>
    </location>
</feature>
<sequence>MKAVTVAASGAAPRVSEQPEPKVGPDSVLVRVRTAGVNPVDWKVAAGRLDPILYVYLPLIPGWDVAGVVEKVGPAVTEFAPGDEVIAYARTDTAQHGTYAELVPAPVRSVARKPASLTWGQAGGLPLAGLTALQSLQAAEVTKGDTVLVNNAAGGVGTFAVQIAVAEGARVIGTASEAKADFLRSLGAEHVAYGEGLVQRVRALAPEGVDASLDFYGGEATTASLEVTKSPSRVVSIADPAIREKGGIYVFARPDHAGLTKLGDLADAGKLTVHVERELPLAEVAEAWRLSQEGHATGKIVLRVSS</sequence>
<dbReference type="InterPro" id="IPR013154">
    <property type="entry name" value="ADH-like_N"/>
</dbReference>
<evidence type="ECO:0000313" key="4">
    <source>
        <dbReference type="Proteomes" id="UP000298159"/>
    </source>
</evidence>
<dbReference type="AlphaFoldDB" id="A0A4Z1DAG4"/>
<dbReference type="InterPro" id="IPR020843">
    <property type="entry name" value="ER"/>
</dbReference>
<comment type="caution">
    <text evidence="3">The sequence shown here is derived from an EMBL/GenBank/DDBJ whole genome shotgun (WGS) entry which is preliminary data.</text>
</comment>
<dbReference type="GeneID" id="95447415"/>
<dbReference type="SUPFAM" id="SSF51735">
    <property type="entry name" value="NAD(P)-binding Rossmann-fold domains"/>
    <property type="match status" value="1"/>
</dbReference>
<name>A0A4Z1DAG4_9ACTN</name>
<accession>A0A4Z1DAG4</accession>
<proteinExistence type="predicted"/>
<dbReference type="SMART" id="SM00829">
    <property type="entry name" value="PKS_ER"/>
    <property type="match status" value="1"/>
</dbReference>
<dbReference type="Pfam" id="PF13602">
    <property type="entry name" value="ADH_zinc_N_2"/>
    <property type="match status" value="1"/>
</dbReference>
<dbReference type="CDD" id="cd05289">
    <property type="entry name" value="MDR_like_2"/>
    <property type="match status" value="1"/>
</dbReference>
<evidence type="ECO:0000259" key="2">
    <source>
        <dbReference type="SMART" id="SM00829"/>
    </source>
</evidence>
<dbReference type="GO" id="GO:0016491">
    <property type="term" value="F:oxidoreductase activity"/>
    <property type="evidence" value="ECO:0007669"/>
    <property type="project" value="InterPro"/>
</dbReference>
<dbReference type="Gene3D" id="3.90.180.10">
    <property type="entry name" value="Medium-chain alcohol dehydrogenases, catalytic domain"/>
    <property type="match status" value="1"/>
</dbReference>
<dbReference type="PANTHER" id="PTHR44013:SF1">
    <property type="entry name" value="ZINC-TYPE ALCOHOL DEHYDROGENASE-LIKE PROTEIN C16A3.02C"/>
    <property type="match status" value="1"/>
</dbReference>
<evidence type="ECO:0000256" key="1">
    <source>
        <dbReference type="SAM" id="MobiDB-lite"/>
    </source>
</evidence>
<dbReference type="Proteomes" id="UP000298159">
    <property type="component" value="Unassembled WGS sequence"/>
</dbReference>
<dbReference type="Pfam" id="PF08240">
    <property type="entry name" value="ADH_N"/>
    <property type="match status" value="1"/>
</dbReference>
<dbReference type="InterPro" id="IPR052733">
    <property type="entry name" value="Chloroplast_QOR"/>
</dbReference>
<protein>
    <submittedName>
        <fullName evidence="3">NADP-dependent oxidoreductase</fullName>
    </submittedName>
</protein>
<reference evidence="3 4" key="1">
    <citation type="submission" date="2019-04" db="EMBL/GenBank/DDBJ databases">
        <title>Streptomyces sp. nov. Bv016 isolated from bark of Buahinia variegata.</title>
        <authorList>
            <person name="Kanchanasin P."/>
            <person name="Tanasupawat S."/>
            <person name="Yuki M."/>
            <person name="Kudo T."/>
        </authorList>
    </citation>
    <scope>NUCLEOTIDE SEQUENCE [LARGE SCALE GENOMIC DNA]</scope>
    <source>
        <strain evidence="3 4">Bv016</strain>
    </source>
</reference>
<keyword evidence="4" id="KW-1185">Reference proteome</keyword>
<dbReference type="InterPro" id="IPR036291">
    <property type="entry name" value="NAD(P)-bd_dom_sf"/>
</dbReference>
<evidence type="ECO:0000313" key="3">
    <source>
        <dbReference type="EMBL" id="TGN79443.1"/>
    </source>
</evidence>
<dbReference type="RefSeq" id="WP_135784784.1">
    <property type="nucleotide sequence ID" value="NZ_SRRT01000002.1"/>
</dbReference>